<gene>
    <name evidence="3" type="ORF">SAMN05444002_0277</name>
</gene>
<dbReference type="InterPro" id="IPR000572">
    <property type="entry name" value="OxRdtase_Mopterin-bd_dom"/>
</dbReference>
<organism evidence="3 4">
    <name type="scientific">Vannielia litorea</name>
    <dbReference type="NCBI Taxonomy" id="1217970"/>
    <lineage>
        <taxon>Bacteria</taxon>
        <taxon>Pseudomonadati</taxon>
        <taxon>Pseudomonadota</taxon>
        <taxon>Alphaproteobacteria</taxon>
        <taxon>Rhodobacterales</taxon>
        <taxon>Paracoccaceae</taxon>
        <taxon>Vannielia</taxon>
    </lineage>
</organism>
<sequence length="168" mass="18006">MLRRFIPSLAIAAFAALPLAAQELAAPEGEVILTLSGEIATTNAGDTAQFDLAMLEALGTETIETTTIWTEGTNTFEGVSLKALAEAAGFEGGTLRATAINDYAVEIPVTDAVEGGPIVAYRMNGAEMSVRDKGPLWIVYPYDASAEYRTEVIYSRSIWQLDRIVVTD</sequence>
<evidence type="ECO:0000313" key="4">
    <source>
        <dbReference type="Proteomes" id="UP000184932"/>
    </source>
</evidence>
<dbReference type="STRING" id="1217970.SAMN05444002_0277"/>
<dbReference type="OrthoDB" id="9798763at2"/>
<dbReference type="AlphaFoldDB" id="A0A1N6E310"/>
<evidence type="ECO:0000259" key="2">
    <source>
        <dbReference type="Pfam" id="PF00174"/>
    </source>
</evidence>
<feature type="chain" id="PRO_5013111177" description="Oxidoreductase molybdopterin-binding domain-containing protein" evidence="1">
    <location>
        <begin position="26"/>
        <end position="168"/>
    </location>
</feature>
<accession>A0A1N6E310</accession>
<dbReference type="EMBL" id="FSRL01000001">
    <property type="protein sequence ID" value="SIN77374.1"/>
    <property type="molecule type" value="Genomic_DNA"/>
</dbReference>
<protein>
    <recommendedName>
        <fullName evidence="2">Oxidoreductase molybdopterin-binding domain-containing protein</fullName>
    </recommendedName>
</protein>
<evidence type="ECO:0000313" key="3">
    <source>
        <dbReference type="EMBL" id="SIN77374.1"/>
    </source>
</evidence>
<feature type="domain" description="Oxidoreductase molybdopterin-binding" evidence="2">
    <location>
        <begin position="70"/>
        <end position="141"/>
    </location>
</feature>
<dbReference type="Pfam" id="PF00174">
    <property type="entry name" value="Oxidored_molyb"/>
    <property type="match status" value="1"/>
</dbReference>
<proteinExistence type="predicted"/>
<reference evidence="4" key="1">
    <citation type="submission" date="2016-11" db="EMBL/GenBank/DDBJ databases">
        <authorList>
            <person name="Varghese N."/>
            <person name="Submissions S."/>
        </authorList>
    </citation>
    <scope>NUCLEOTIDE SEQUENCE [LARGE SCALE GENOMIC DNA]</scope>
    <source>
        <strain evidence="4">DSM 29440</strain>
    </source>
</reference>
<dbReference type="SUPFAM" id="SSF56524">
    <property type="entry name" value="Oxidoreductase molybdopterin-binding domain"/>
    <property type="match status" value="1"/>
</dbReference>
<evidence type="ECO:0000256" key="1">
    <source>
        <dbReference type="SAM" id="SignalP"/>
    </source>
</evidence>
<name>A0A1N6E310_9RHOB</name>
<feature type="signal peptide" evidence="1">
    <location>
        <begin position="1"/>
        <end position="25"/>
    </location>
</feature>
<keyword evidence="1" id="KW-0732">Signal</keyword>
<dbReference type="InterPro" id="IPR036374">
    <property type="entry name" value="OxRdtase_Mopterin-bd_sf"/>
</dbReference>
<keyword evidence="4" id="KW-1185">Reference proteome</keyword>
<dbReference type="RefSeq" id="WP_074257525.1">
    <property type="nucleotide sequence ID" value="NZ_FSRL01000001.1"/>
</dbReference>
<dbReference type="Gene3D" id="3.90.420.10">
    <property type="entry name" value="Oxidoreductase, molybdopterin-binding domain"/>
    <property type="match status" value="1"/>
</dbReference>
<dbReference type="Proteomes" id="UP000184932">
    <property type="component" value="Unassembled WGS sequence"/>
</dbReference>